<accession>A0A3M6V3H4</accession>
<evidence type="ECO:0000256" key="1">
    <source>
        <dbReference type="PIRNR" id="PIRNR037226"/>
    </source>
</evidence>
<evidence type="ECO:0000313" key="3">
    <source>
        <dbReference type="EMBL" id="RMX60374.1"/>
    </source>
</evidence>
<dbReference type="NCBIfam" id="TIGR01891">
    <property type="entry name" value="amidohydrolases"/>
    <property type="match status" value="1"/>
</dbReference>
<dbReference type="CDD" id="cd05672">
    <property type="entry name" value="M20_ACY1L2-like"/>
    <property type="match status" value="1"/>
</dbReference>
<comment type="similarity">
    <text evidence="1">Belongs to the peptidase M20A family.</text>
</comment>
<gene>
    <name evidence="3" type="ORF">pdam_00021322</name>
</gene>
<dbReference type="InterPro" id="IPR002933">
    <property type="entry name" value="Peptidase_M20"/>
</dbReference>
<dbReference type="PANTHER" id="PTHR30575">
    <property type="entry name" value="PEPTIDASE M20"/>
    <property type="match status" value="1"/>
</dbReference>
<feature type="domain" description="Peptidase M20 dimerisation" evidence="2">
    <location>
        <begin position="175"/>
        <end position="269"/>
    </location>
</feature>
<proteinExistence type="inferred from homology"/>
<dbReference type="Pfam" id="PF01546">
    <property type="entry name" value="Peptidase_M20"/>
    <property type="match status" value="1"/>
</dbReference>
<dbReference type="PIRSF" id="PIRSF037226">
    <property type="entry name" value="Amidohydrolase_ACY1L2_prd"/>
    <property type="match status" value="1"/>
</dbReference>
<dbReference type="InterPro" id="IPR017144">
    <property type="entry name" value="Xaa-Arg_dipeptidase"/>
</dbReference>
<dbReference type="FunFam" id="3.30.70.360:FF:000004">
    <property type="entry name" value="Peptidase M20 domain-containing protein 2"/>
    <property type="match status" value="1"/>
</dbReference>
<evidence type="ECO:0000313" key="4">
    <source>
        <dbReference type="Proteomes" id="UP000275408"/>
    </source>
</evidence>
<dbReference type="SUPFAM" id="SSF53187">
    <property type="entry name" value="Zn-dependent exopeptidases"/>
    <property type="match status" value="1"/>
</dbReference>
<organism evidence="3 4">
    <name type="scientific">Pocillopora damicornis</name>
    <name type="common">Cauliflower coral</name>
    <name type="synonym">Millepora damicornis</name>
    <dbReference type="NCBI Taxonomy" id="46731"/>
    <lineage>
        <taxon>Eukaryota</taxon>
        <taxon>Metazoa</taxon>
        <taxon>Cnidaria</taxon>
        <taxon>Anthozoa</taxon>
        <taxon>Hexacorallia</taxon>
        <taxon>Scleractinia</taxon>
        <taxon>Astrocoeniina</taxon>
        <taxon>Pocilloporidae</taxon>
        <taxon>Pocillopora</taxon>
    </lineage>
</organism>
<dbReference type="SUPFAM" id="SSF55031">
    <property type="entry name" value="Bacterial exopeptidase dimerisation domain"/>
    <property type="match status" value="1"/>
</dbReference>
<dbReference type="PANTHER" id="PTHR30575:SF0">
    <property type="entry name" value="XAA-ARG DIPEPTIDASE"/>
    <property type="match status" value="1"/>
</dbReference>
<reference evidence="3 4" key="1">
    <citation type="journal article" date="2018" name="Sci. Rep.">
        <title>Comparative analysis of the Pocillopora damicornis genome highlights role of immune system in coral evolution.</title>
        <authorList>
            <person name="Cunning R."/>
            <person name="Bay R.A."/>
            <person name="Gillette P."/>
            <person name="Baker A.C."/>
            <person name="Traylor-Knowles N."/>
        </authorList>
    </citation>
    <scope>NUCLEOTIDE SEQUENCE [LARGE SCALE GENOMIC DNA]</scope>
    <source>
        <strain evidence="3">RSMAS</strain>
        <tissue evidence="3">Whole animal</tissue>
    </source>
</reference>
<dbReference type="OrthoDB" id="6119954at2759"/>
<dbReference type="AlphaFoldDB" id="A0A3M6V3H4"/>
<sequence length="398" mass="42943">MADELANFITLASPVIDGKAKDLQALSLKIWEKPELGYEEHFAHGILCDFFEEQGFEVTRSYTLPTAYRAVFGAENEGPTVAVLSEYDALPGVGHGCGHNLIAIAGVGAALGIKAAIEGGLNAKLIAMGTPAEEGGGGKVQMVSSGCFKDVDFSIMVHPAPFNMAFYVSQALEKAEIVYKGKAAHAAAFPWEGRNALDAAVMAYNSISLLRQQMKPTWRVHGIISEGGVKPNIIPEQTKLEFWVRTVKNKECAVLKSKVNACFEAAAKATDCTVEITWDPIPHAGVLTNSKLAYLYQKYAGQMGVVFPSREEQESIVDGSTDFGNVSMVVPGLHAQFCIDSSVPFHSHVFRAAAGTQYAHDQTIIAAKSLCFTAIEVLHDPSLLKEMKDEFLQAVKDA</sequence>
<evidence type="ECO:0000259" key="2">
    <source>
        <dbReference type="Pfam" id="PF07687"/>
    </source>
</evidence>
<dbReference type="Gene3D" id="3.40.630.10">
    <property type="entry name" value="Zn peptidases"/>
    <property type="match status" value="1"/>
</dbReference>
<comment type="caution">
    <text evidence="3">The sequence shown here is derived from an EMBL/GenBank/DDBJ whole genome shotgun (WGS) entry which is preliminary data.</text>
</comment>
<dbReference type="Gene3D" id="3.30.70.360">
    <property type="match status" value="1"/>
</dbReference>
<dbReference type="InterPro" id="IPR011650">
    <property type="entry name" value="Peptidase_M20_dimer"/>
</dbReference>
<dbReference type="InterPro" id="IPR052030">
    <property type="entry name" value="Peptidase_M20/M20A_hydrolases"/>
</dbReference>
<dbReference type="InterPro" id="IPR017439">
    <property type="entry name" value="Amidohydrolase"/>
</dbReference>
<dbReference type="GO" id="GO:0016805">
    <property type="term" value="F:dipeptidase activity"/>
    <property type="evidence" value="ECO:0007669"/>
    <property type="project" value="InterPro"/>
</dbReference>
<dbReference type="Pfam" id="PF07687">
    <property type="entry name" value="M20_dimer"/>
    <property type="match status" value="1"/>
</dbReference>
<dbReference type="InterPro" id="IPR036264">
    <property type="entry name" value="Bact_exopeptidase_dim_dom"/>
</dbReference>
<keyword evidence="4" id="KW-1185">Reference proteome</keyword>
<dbReference type="Proteomes" id="UP000275408">
    <property type="component" value="Unassembled WGS sequence"/>
</dbReference>
<protein>
    <recommendedName>
        <fullName evidence="1">Peptidase M20 domain-containing protein 2</fullName>
    </recommendedName>
</protein>
<name>A0A3M6V3H4_POCDA</name>
<dbReference type="EMBL" id="RCHS01000163">
    <property type="protein sequence ID" value="RMX60374.1"/>
    <property type="molecule type" value="Genomic_DNA"/>
</dbReference>
<dbReference type="OMA" id="MDCLPGI"/>